<evidence type="ECO:0000256" key="1">
    <source>
        <dbReference type="ARBA" id="ARBA00022714"/>
    </source>
</evidence>
<feature type="domain" description="2Fe-2S ferredoxin-type" evidence="6">
    <location>
        <begin position="1"/>
        <end position="76"/>
    </location>
</feature>
<protein>
    <submittedName>
        <fullName evidence="7">(2Fe-2S)-binding protein</fullName>
    </submittedName>
</protein>
<reference evidence="7 8" key="1">
    <citation type="submission" date="2018-06" db="EMBL/GenBank/DDBJ databases">
        <title>Flavobacterium sp IMCC34762, genome.</title>
        <authorList>
            <person name="Joung Y."/>
            <person name="Cho J."/>
            <person name="Song J."/>
        </authorList>
    </citation>
    <scope>NUCLEOTIDE SEQUENCE [LARGE SCALE GENOMIC DNA]</scope>
    <source>
        <strain evidence="7 8">IMCC34762</strain>
    </source>
</reference>
<keyword evidence="1" id="KW-0001">2Fe-2S</keyword>
<proteinExistence type="predicted"/>
<dbReference type="PANTHER" id="PTHR44379">
    <property type="entry name" value="OXIDOREDUCTASE WITH IRON-SULFUR SUBUNIT"/>
    <property type="match status" value="1"/>
</dbReference>
<keyword evidence="4" id="KW-0408">Iron</keyword>
<evidence type="ECO:0000256" key="4">
    <source>
        <dbReference type="ARBA" id="ARBA00023004"/>
    </source>
</evidence>
<dbReference type="Pfam" id="PF00111">
    <property type="entry name" value="Fer2"/>
    <property type="match status" value="1"/>
</dbReference>
<dbReference type="Gene3D" id="3.10.20.30">
    <property type="match status" value="1"/>
</dbReference>
<dbReference type="RefSeq" id="WP_111410588.1">
    <property type="nucleotide sequence ID" value="NZ_QKXH01000008.1"/>
</dbReference>
<dbReference type="InterPro" id="IPR036010">
    <property type="entry name" value="2Fe-2S_ferredoxin-like_sf"/>
</dbReference>
<evidence type="ECO:0000313" key="8">
    <source>
        <dbReference type="Proteomes" id="UP000249177"/>
    </source>
</evidence>
<dbReference type="InterPro" id="IPR006058">
    <property type="entry name" value="2Fe2S_fd_BS"/>
</dbReference>
<dbReference type="Pfam" id="PF01799">
    <property type="entry name" value="Fer2_2"/>
    <property type="match status" value="1"/>
</dbReference>
<evidence type="ECO:0000259" key="6">
    <source>
        <dbReference type="PROSITE" id="PS51085"/>
    </source>
</evidence>
<keyword evidence="3" id="KW-0560">Oxidoreductase</keyword>
<evidence type="ECO:0000256" key="2">
    <source>
        <dbReference type="ARBA" id="ARBA00022723"/>
    </source>
</evidence>
<keyword evidence="5" id="KW-0411">Iron-sulfur</keyword>
<dbReference type="InterPro" id="IPR051452">
    <property type="entry name" value="Diverse_Oxidoreductases"/>
</dbReference>
<dbReference type="Proteomes" id="UP000249177">
    <property type="component" value="Unassembled WGS sequence"/>
</dbReference>
<gene>
    <name evidence="7" type="ORF">DOS84_13195</name>
</gene>
<dbReference type="InterPro" id="IPR012675">
    <property type="entry name" value="Beta-grasp_dom_sf"/>
</dbReference>
<dbReference type="PROSITE" id="PS00197">
    <property type="entry name" value="2FE2S_FER_1"/>
    <property type="match status" value="1"/>
</dbReference>
<comment type="caution">
    <text evidence="7">The sequence shown here is derived from an EMBL/GenBank/DDBJ whole genome shotgun (WGS) entry which is preliminary data.</text>
</comment>
<dbReference type="SUPFAM" id="SSF47741">
    <property type="entry name" value="CO dehydrogenase ISP C-domain like"/>
    <property type="match status" value="1"/>
</dbReference>
<dbReference type="SUPFAM" id="SSF54292">
    <property type="entry name" value="2Fe-2S ferredoxin-like"/>
    <property type="match status" value="1"/>
</dbReference>
<accession>A0A2W7TQL9</accession>
<dbReference type="GO" id="GO:0046872">
    <property type="term" value="F:metal ion binding"/>
    <property type="evidence" value="ECO:0007669"/>
    <property type="project" value="UniProtKB-KW"/>
</dbReference>
<dbReference type="PROSITE" id="PS51085">
    <property type="entry name" value="2FE2S_FER_2"/>
    <property type="match status" value="1"/>
</dbReference>
<keyword evidence="2" id="KW-0479">Metal-binding</keyword>
<organism evidence="7 8">
    <name type="scientific">Flavobacterium aquariorum</name>
    <dbReference type="NCBI Taxonomy" id="2217670"/>
    <lineage>
        <taxon>Bacteria</taxon>
        <taxon>Pseudomonadati</taxon>
        <taxon>Bacteroidota</taxon>
        <taxon>Flavobacteriia</taxon>
        <taxon>Flavobacteriales</taxon>
        <taxon>Flavobacteriaceae</taxon>
        <taxon>Flavobacterium</taxon>
    </lineage>
</organism>
<dbReference type="InterPro" id="IPR002888">
    <property type="entry name" value="2Fe-2S-bd"/>
</dbReference>
<keyword evidence="8" id="KW-1185">Reference proteome</keyword>
<dbReference type="InterPro" id="IPR036884">
    <property type="entry name" value="2Fe-2S-bd_dom_sf"/>
</dbReference>
<sequence>MTTLLINKKKYTIDVDPEMPLLWAIRDTIGLTGTKFGCGIGACGACKVLVDNVAAYSCLTPVSTVVGKNITTIEGTTENLQLLQKSWEEFNVPQCGYCQPGQLITATSLLNSNKNPSDNDIDDAMSGNICRCGTYQRIKSAIKHTVELKKQR</sequence>
<dbReference type="PANTHER" id="PTHR44379:SF2">
    <property type="entry name" value="BLR6218 PROTEIN"/>
    <property type="match status" value="1"/>
</dbReference>
<dbReference type="CDD" id="cd00207">
    <property type="entry name" value="fer2"/>
    <property type="match status" value="1"/>
</dbReference>
<dbReference type="EMBL" id="QKXH01000008">
    <property type="protein sequence ID" value="PZX92823.1"/>
    <property type="molecule type" value="Genomic_DNA"/>
</dbReference>
<evidence type="ECO:0000256" key="5">
    <source>
        <dbReference type="ARBA" id="ARBA00023014"/>
    </source>
</evidence>
<dbReference type="InterPro" id="IPR001041">
    <property type="entry name" value="2Fe-2S_ferredoxin-type"/>
</dbReference>
<dbReference type="GO" id="GO:0016491">
    <property type="term" value="F:oxidoreductase activity"/>
    <property type="evidence" value="ECO:0007669"/>
    <property type="project" value="UniProtKB-KW"/>
</dbReference>
<dbReference type="Gene3D" id="1.10.150.120">
    <property type="entry name" value="[2Fe-2S]-binding domain"/>
    <property type="match status" value="1"/>
</dbReference>
<dbReference type="AlphaFoldDB" id="A0A2W7TQL9"/>
<dbReference type="GO" id="GO:0051537">
    <property type="term" value="F:2 iron, 2 sulfur cluster binding"/>
    <property type="evidence" value="ECO:0007669"/>
    <property type="project" value="UniProtKB-KW"/>
</dbReference>
<dbReference type="OrthoDB" id="9796880at2"/>
<evidence type="ECO:0000313" key="7">
    <source>
        <dbReference type="EMBL" id="PZX92823.1"/>
    </source>
</evidence>
<evidence type="ECO:0000256" key="3">
    <source>
        <dbReference type="ARBA" id="ARBA00023002"/>
    </source>
</evidence>
<name>A0A2W7TQL9_9FLAO</name>